<keyword evidence="1" id="KW-0175">Coiled coil</keyword>
<sequence>MMEEAIAALSAKLKELSAEDLAMTFAFMIKSTDGALVLADSLAAETLRADQAERRERALKDSTAELRDALRELNALRAENERLRAAPAGMWVKQWEFDAPYSLVRTEGLGGVWFGLSAHGVRTASFSVASWGSEQACIEAAWHHAYGFPVDRSAPDLIPRAEALAMVAADRTENCVICIGSGKDAAGDDCDHGLTTDARAALNAMIAKAVAEEREACVRRVVDYLIPLGRLDSKLYAVIRDQK</sequence>
<accession>A0A6L7G6I4</accession>
<keyword evidence="3" id="KW-1185">Reference proteome</keyword>
<dbReference type="EMBL" id="WUMU01000016">
    <property type="protein sequence ID" value="MXN19128.1"/>
    <property type="molecule type" value="Genomic_DNA"/>
</dbReference>
<feature type="coiled-coil region" evidence="1">
    <location>
        <begin position="49"/>
        <end position="86"/>
    </location>
</feature>
<evidence type="ECO:0000313" key="2">
    <source>
        <dbReference type="EMBL" id="MXN19128.1"/>
    </source>
</evidence>
<proteinExistence type="predicted"/>
<reference evidence="2 3" key="1">
    <citation type="submission" date="2019-12" db="EMBL/GenBank/DDBJ databases">
        <authorList>
            <person name="Li M."/>
        </authorList>
    </citation>
    <scope>NUCLEOTIDE SEQUENCE [LARGE SCALE GENOMIC DNA]</scope>
    <source>
        <strain evidence="2 3">GBMRC 2024</strain>
    </source>
</reference>
<comment type="caution">
    <text evidence="2">The sequence shown here is derived from an EMBL/GenBank/DDBJ whole genome shotgun (WGS) entry which is preliminary data.</text>
</comment>
<gene>
    <name evidence="2" type="ORF">GR170_14890</name>
</gene>
<evidence type="ECO:0000256" key="1">
    <source>
        <dbReference type="SAM" id="Coils"/>
    </source>
</evidence>
<dbReference type="AlphaFoldDB" id="A0A6L7G6I4"/>
<dbReference type="Proteomes" id="UP000477911">
    <property type="component" value="Unassembled WGS sequence"/>
</dbReference>
<organism evidence="2 3">
    <name type="scientific">Pseudooceanicola albus</name>
    <dbReference type="NCBI Taxonomy" id="2692189"/>
    <lineage>
        <taxon>Bacteria</taxon>
        <taxon>Pseudomonadati</taxon>
        <taxon>Pseudomonadota</taxon>
        <taxon>Alphaproteobacteria</taxon>
        <taxon>Rhodobacterales</taxon>
        <taxon>Paracoccaceae</taxon>
        <taxon>Pseudooceanicola</taxon>
    </lineage>
</organism>
<dbReference type="RefSeq" id="WP_160895245.1">
    <property type="nucleotide sequence ID" value="NZ_WUMU01000016.1"/>
</dbReference>
<name>A0A6L7G6I4_9RHOB</name>
<protein>
    <submittedName>
        <fullName evidence="2">Uncharacterized protein</fullName>
    </submittedName>
</protein>
<evidence type="ECO:0000313" key="3">
    <source>
        <dbReference type="Proteomes" id="UP000477911"/>
    </source>
</evidence>